<proteinExistence type="predicted"/>
<evidence type="ECO:0000313" key="3">
    <source>
        <dbReference type="Proteomes" id="UP000826661"/>
    </source>
</evidence>
<organism evidence="2 3">
    <name type="scientific">Trichoderma simmonsii</name>
    <dbReference type="NCBI Taxonomy" id="1491479"/>
    <lineage>
        <taxon>Eukaryota</taxon>
        <taxon>Fungi</taxon>
        <taxon>Dikarya</taxon>
        <taxon>Ascomycota</taxon>
        <taxon>Pezizomycotina</taxon>
        <taxon>Sordariomycetes</taxon>
        <taxon>Hypocreomycetidae</taxon>
        <taxon>Hypocreales</taxon>
        <taxon>Hypocreaceae</taxon>
        <taxon>Trichoderma</taxon>
    </lineage>
</organism>
<dbReference type="PANTHER" id="PTHR33112:SF9">
    <property type="entry name" value="HETEROKARYON INCOMPATIBILITY DOMAIN-CONTAINING PROTEIN"/>
    <property type="match status" value="1"/>
</dbReference>
<dbReference type="PANTHER" id="PTHR33112">
    <property type="entry name" value="DOMAIN PROTEIN, PUTATIVE-RELATED"/>
    <property type="match status" value="1"/>
</dbReference>
<accession>A0A8G0LP36</accession>
<name>A0A8G0LP36_9HYPO</name>
<dbReference type="EMBL" id="CP075868">
    <property type="protein sequence ID" value="QYT03121.1"/>
    <property type="molecule type" value="Genomic_DNA"/>
</dbReference>
<feature type="domain" description="Heterokaryon incompatibility" evidence="1">
    <location>
        <begin position="192"/>
        <end position="359"/>
    </location>
</feature>
<keyword evidence="3" id="KW-1185">Reference proteome</keyword>
<dbReference type="Proteomes" id="UP000826661">
    <property type="component" value="Chromosome V"/>
</dbReference>
<protein>
    <submittedName>
        <fullName evidence="2">HET domain-containing protein</fullName>
    </submittedName>
</protein>
<gene>
    <name evidence="2" type="ORF">H0G86_010088</name>
</gene>
<evidence type="ECO:0000259" key="1">
    <source>
        <dbReference type="Pfam" id="PF06985"/>
    </source>
</evidence>
<sequence>MASDAQNQFLCPPCQSFITWTKTPNLSPEAVFETPYKPSFEALEALAAQCPLCEHVFRNVLNGKPRYDGREPTPVSYRIFAEVNTESERRLINVTWIEDLPFPSAGPRDPVYYLAHPENIENRLLWREKVPSFDSRLKGVSEWMSECDCHHTRCIEKPTVRPRRLLDLSDVENSKVVRLIETSTSVGIDVRYSTLSHCWGPPTSEPPLKTTSTNLNNHYMGIPVENLNLNFRDAVFISVKLGLRYLWIDSLCIIQDDHKDWEMEAAKMADIYRQSYINFAASAAHDAHGGIIGLSSLHISRHTTTTVIRHNLSSPGAVNSSDGLYEEFMIRPTTLKEESRKLLSRSSSPYFARGWVLQEVALAPRTVYFTTDQMMWQCRHLFESEDRTWSSSGGIPALTYAYSTSEIFDFTKKQKAFSIWQVWLKSYVTRELSYPSDVAAAAAGLIKYYQSATGYTPMLGLWKETLYADLQWSISGAHFQDAPPRNNFPSWSWLSLLPCSNPGVSWDDITYLGSTAQSLRIEEWEEKWSGLPFTSTLQFSKLVISTITQDGILSVPSAERETVSSVKVEVQGSRIWYDYPKIECQLPVGSKHAVKLAHLEQTIFRYDTTGIARSFRDSYLVLRMTTDNPPRYQRLGTGKIYTSIDEKVDTWSPTGHLERHFKESDRQSIELV</sequence>
<evidence type="ECO:0000313" key="2">
    <source>
        <dbReference type="EMBL" id="QYT03121.1"/>
    </source>
</evidence>
<dbReference type="InterPro" id="IPR010730">
    <property type="entry name" value="HET"/>
</dbReference>
<dbReference type="Pfam" id="PF06985">
    <property type="entry name" value="HET"/>
    <property type="match status" value="1"/>
</dbReference>
<reference evidence="2 3" key="1">
    <citation type="journal article" date="2021" name="BMC Genomics">
        <title>Telomere-to-telomere genome assembly of asparaginase-producing Trichoderma simmonsii.</title>
        <authorList>
            <person name="Chung D."/>
            <person name="Kwon Y.M."/>
            <person name="Yang Y."/>
        </authorList>
    </citation>
    <scope>NUCLEOTIDE SEQUENCE [LARGE SCALE GENOMIC DNA]</scope>
    <source>
        <strain evidence="2 3">GH-Sj1</strain>
    </source>
</reference>
<dbReference type="AlphaFoldDB" id="A0A8G0LP36"/>